<dbReference type="InterPro" id="IPR029044">
    <property type="entry name" value="Nucleotide-diphossugar_trans"/>
</dbReference>
<dbReference type="Pfam" id="PF12804">
    <property type="entry name" value="NTP_transf_3"/>
    <property type="match status" value="1"/>
</dbReference>
<evidence type="ECO:0000259" key="2">
    <source>
        <dbReference type="Pfam" id="PF12804"/>
    </source>
</evidence>
<dbReference type="InterPro" id="IPR025877">
    <property type="entry name" value="MobA-like_NTP_Trfase"/>
</dbReference>
<evidence type="ECO:0000256" key="1">
    <source>
        <dbReference type="ARBA" id="ARBA00022842"/>
    </source>
</evidence>
<protein>
    <submittedName>
        <fullName evidence="3">NTP transferase domain-containing protein</fullName>
    </submittedName>
</protein>
<evidence type="ECO:0000313" key="4">
    <source>
        <dbReference type="Proteomes" id="UP001195963"/>
    </source>
</evidence>
<keyword evidence="1" id="KW-0460">Magnesium</keyword>
<evidence type="ECO:0000313" key="3">
    <source>
        <dbReference type="EMBL" id="MBW8185708.1"/>
    </source>
</evidence>
<keyword evidence="4" id="KW-1185">Reference proteome</keyword>
<sequence length="319" mass="34738">MTTDCENEALTLVIMAAGLGSRFGGDKQLAALGPNDETMLELAIVSACRAGFSGVVLVIRPELESDIEALFNGSLNDKLDAGFSHDFCYQAMDDLPEAALAHISNVNHREKPWGTAHALWSARKKVKGRMAVINADDYYGDTAFELLASGLNESKEDWMLVAYPLGLTLSEHGGVNRGVCLVKEGLLQSVAEWTDIRQGSDEGLVGTSKGERGVLSPSVPVSMTCWGFTQDIFLAIEAELIQFISVYGQEAKSECFLPDVVQHSMSKVALINNLPDAKRVRVKTAQEPWFGVTYPQDAVWVRQKLSKLLNNKSNGVISD</sequence>
<name>A0ABS7E7Q3_9GAMM</name>
<dbReference type="EMBL" id="JAHZST010000016">
    <property type="protein sequence ID" value="MBW8185708.1"/>
    <property type="molecule type" value="Genomic_DNA"/>
</dbReference>
<dbReference type="SUPFAM" id="SSF53448">
    <property type="entry name" value="Nucleotide-diphospho-sugar transferases"/>
    <property type="match status" value="1"/>
</dbReference>
<proteinExistence type="predicted"/>
<keyword evidence="3" id="KW-0808">Transferase</keyword>
<accession>A0ABS7E7Q3</accession>
<gene>
    <name evidence="3" type="ORF">K0625_18875</name>
</gene>
<comment type="caution">
    <text evidence="3">The sequence shown here is derived from an EMBL/GenBank/DDBJ whole genome shotgun (WGS) entry which is preliminary data.</text>
</comment>
<reference evidence="3 4" key="1">
    <citation type="submission" date="2021-07" db="EMBL/GenBank/DDBJ databases">
        <title>Shewanella sp. nov, isolated from SCS.</title>
        <authorList>
            <person name="Cao W.R."/>
        </authorList>
    </citation>
    <scope>NUCLEOTIDE SEQUENCE [LARGE SCALE GENOMIC DNA]</scope>
    <source>
        <strain evidence="3 4">NR704-98</strain>
    </source>
</reference>
<feature type="domain" description="MobA-like NTP transferase" evidence="2">
    <location>
        <begin position="13"/>
        <end position="63"/>
    </location>
</feature>
<dbReference type="Gene3D" id="3.90.550.10">
    <property type="entry name" value="Spore Coat Polysaccharide Biosynthesis Protein SpsA, Chain A"/>
    <property type="match status" value="1"/>
</dbReference>
<dbReference type="Proteomes" id="UP001195963">
    <property type="component" value="Unassembled WGS sequence"/>
</dbReference>
<organism evidence="3 4">
    <name type="scientific">Shewanella nanhaiensis</name>
    <dbReference type="NCBI Taxonomy" id="2864872"/>
    <lineage>
        <taxon>Bacteria</taxon>
        <taxon>Pseudomonadati</taxon>
        <taxon>Pseudomonadota</taxon>
        <taxon>Gammaproteobacteria</taxon>
        <taxon>Alteromonadales</taxon>
        <taxon>Shewanellaceae</taxon>
        <taxon>Shewanella</taxon>
    </lineage>
</organism>
<dbReference type="GO" id="GO:0016740">
    <property type="term" value="F:transferase activity"/>
    <property type="evidence" value="ECO:0007669"/>
    <property type="project" value="UniProtKB-KW"/>
</dbReference>
<dbReference type="RefSeq" id="WP_220111106.1">
    <property type="nucleotide sequence ID" value="NZ_JAHZST010000016.1"/>
</dbReference>